<dbReference type="PANTHER" id="PTHR27002">
    <property type="entry name" value="RECEPTOR-LIKE SERINE/THREONINE-PROTEIN KINASE SD1-8"/>
    <property type="match status" value="1"/>
</dbReference>
<keyword evidence="2" id="KW-0723">Serine/threonine-protein kinase</keyword>
<evidence type="ECO:0000313" key="10">
    <source>
        <dbReference type="EMBL" id="KAI7739622.1"/>
    </source>
</evidence>
<dbReference type="Pfam" id="PF07714">
    <property type="entry name" value="PK_Tyr_Ser-Thr"/>
    <property type="match status" value="1"/>
</dbReference>
<dbReference type="FunFam" id="3.30.200.20:FF:000924">
    <property type="entry name" value="Uncharacterized protein"/>
    <property type="match status" value="1"/>
</dbReference>
<evidence type="ECO:0000256" key="1">
    <source>
        <dbReference type="ARBA" id="ARBA00012513"/>
    </source>
</evidence>
<dbReference type="EMBL" id="JAMZMK010008598">
    <property type="protein sequence ID" value="KAI7739622.1"/>
    <property type="molecule type" value="Genomic_DNA"/>
</dbReference>
<organism evidence="10 11">
    <name type="scientific">Ambrosia artemisiifolia</name>
    <name type="common">Common ragweed</name>
    <dbReference type="NCBI Taxonomy" id="4212"/>
    <lineage>
        <taxon>Eukaryota</taxon>
        <taxon>Viridiplantae</taxon>
        <taxon>Streptophyta</taxon>
        <taxon>Embryophyta</taxon>
        <taxon>Tracheophyta</taxon>
        <taxon>Spermatophyta</taxon>
        <taxon>Magnoliopsida</taxon>
        <taxon>eudicotyledons</taxon>
        <taxon>Gunneridae</taxon>
        <taxon>Pentapetalae</taxon>
        <taxon>asterids</taxon>
        <taxon>campanulids</taxon>
        <taxon>Asterales</taxon>
        <taxon>Asteraceae</taxon>
        <taxon>Asteroideae</taxon>
        <taxon>Heliantheae alliance</taxon>
        <taxon>Heliantheae</taxon>
        <taxon>Ambrosia</taxon>
    </lineage>
</organism>
<evidence type="ECO:0000256" key="6">
    <source>
        <dbReference type="ARBA" id="ARBA00022840"/>
    </source>
</evidence>
<dbReference type="AlphaFoldDB" id="A0AAD5CCZ6"/>
<evidence type="ECO:0000259" key="9">
    <source>
        <dbReference type="PROSITE" id="PS50011"/>
    </source>
</evidence>
<dbReference type="InterPro" id="IPR008271">
    <property type="entry name" value="Ser/Thr_kinase_AS"/>
</dbReference>
<keyword evidence="4" id="KW-0547">Nucleotide-binding</keyword>
<dbReference type="Gene3D" id="3.30.200.20">
    <property type="entry name" value="Phosphorylase Kinase, domain 1"/>
    <property type="match status" value="1"/>
</dbReference>
<name>A0AAD5CCZ6_AMBAR</name>
<dbReference type="GO" id="GO:0005524">
    <property type="term" value="F:ATP binding"/>
    <property type="evidence" value="ECO:0007669"/>
    <property type="project" value="UniProtKB-KW"/>
</dbReference>
<dbReference type="InterPro" id="IPR001245">
    <property type="entry name" value="Ser-Thr/Tyr_kinase_cat_dom"/>
</dbReference>
<dbReference type="GO" id="GO:0004674">
    <property type="term" value="F:protein serine/threonine kinase activity"/>
    <property type="evidence" value="ECO:0007669"/>
    <property type="project" value="UniProtKB-KW"/>
</dbReference>
<protein>
    <recommendedName>
        <fullName evidence="1">non-specific serine/threonine protein kinase</fullName>
        <ecNumber evidence="1">2.7.11.1</ecNumber>
    </recommendedName>
</protein>
<proteinExistence type="predicted"/>
<dbReference type="InterPro" id="IPR000719">
    <property type="entry name" value="Prot_kinase_dom"/>
</dbReference>
<comment type="caution">
    <text evidence="10">The sequence shown here is derived from an EMBL/GenBank/DDBJ whole genome shotgun (WGS) entry which is preliminary data.</text>
</comment>
<gene>
    <name evidence="10" type="ORF">M8C21_001578</name>
</gene>
<evidence type="ECO:0000256" key="4">
    <source>
        <dbReference type="ARBA" id="ARBA00022741"/>
    </source>
</evidence>
<dbReference type="PANTHER" id="PTHR27002:SF932">
    <property type="entry name" value="RECEPTOR-LIKE SERINE_THREONINE-PROTEIN KINASE"/>
    <property type="match status" value="1"/>
</dbReference>
<keyword evidence="5" id="KW-0418">Kinase</keyword>
<evidence type="ECO:0000256" key="7">
    <source>
        <dbReference type="ARBA" id="ARBA00047899"/>
    </source>
</evidence>
<dbReference type="SUPFAM" id="SSF56112">
    <property type="entry name" value="Protein kinase-like (PK-like)"/>
    <property type="match status" value="1"/>
</dbReference>
<reference evidence="10" key="1">
    <citation type="submission" date="2022-06" db="EMBL/GenBank/DDBJ databases">
        <title>Uncovering the hologenomic basis of an extraordinary plant invasion.</title>
        <authorList>
            <person name="Bieker V.C."/>
            <person name="Martin M.D."/>
            <person name="Gilbert T."/>
            <person name="Hodgins K."/>
            <person name="Battlay P."/>
            <person name="Petersen B."/>
            <person name="Wilson J."/>
        </authorList>
    </citation>
    <scope>NUCLEOTIDE SEQUENCE</scope>
    <source>
        <strain evidence="10">AA19_3_7</strain>
        <tissue evidence="10">Leaf</tissue>
    </source>
</reference>
<evidence type="ECO:0000256" key="5">
    <source>
        <dbReference type="ARBA" id="ARBA00022777"/>
    </source>
</evidence>
<keyword evidence="11" id="KW-1185">Reference proteome</keyword>
<accession>A0AAD5CCZ6</accession>
<evidence type="ECO:0000256" key="3">
    <source>
        <dbReference type="ARBA" id="ARBA00022679"/>
    </source>
</evidence>
<dbReference type="Proteomes" id="UP001206925">
    <property type="component" value="Unassembled WGS sequence"/>
</dbReference>
<sequence>GVLEDGREIAVKRLSKSSRQGIDEFKNEVRCIAKLQHRNLVKLLGYCIQGDETMLIYEYMANKNVRRSLMLDWPQRFHIIRGIARGLLYLHQDSRLRVIHRDLKAANVLLDEDMNPKISDFGLARRFKGYETEANTNKIVGTYGYIAPEYAVHGLFSVKSDVFSFGVLVLEIVSGKKNREFSCDKQRDNLIGHSNNEICLGMETLYRKQVPRAR</sequence>
<dbReference type="GO" id="GO:0005886">
    <property type="term" value="C:plasma membrane"/>
    <property type="evidence" value="ECO:0007669"/>
    <property type="project" value="TreeGrafter"/>
</dbReference>
<keyword evidence="3" id="KW-0808">Transferase</keyword>
<dbReference type="EC" id="2.7.11.1" evidence="1"/>
<feature type="non-terminal residue" evidence="10">
    <location>
        <position position="1"/>
    </location>
</feature>
<evidence type="ECO:0000313" key="11">
    <source>
        <dbReference type="Proteomes" id="UP001206925"/>
    </source>
</evidence>
<dbReference type="InterPro" id="IPR011009">
    <property type="entry name" value="Kinase-like_dom_sf"/>
</dbReference>
<comment type="catalytic activity">
    <reaction evidence="8">
        <text>L-seryl-[protein] + ATP = O-phospho-L-seryl-[protein] + ADP + H(+)</text>
        <dbReference type="Rhea" id="RHEA:17989"/>
        <dbReference type="Rhea" id="RHEA-COMP:9863"/>
        <dbReference type="Rhea" id="RHEA-COMP:11604"/>
        <dbReference type="ChEBI" id="CHEBI:15378"/>
        <dbReference type="ChEBI" id="CHEBI:29999"/>
        <dbReference type="ChEBI" id="CHEBI:30616"/>
        <dbReference type="ChEBI" id="CHEBI:83421"/>
        <dbReference type="ChEBI" id="CHEBI:456216"/>
        <dbReference type="EC" id="2.7.11.1"/>
    </reaction>
</comment>
<dbReference type="PROSITE" id="PS50011">
    <property type="entry name" value="PROTEIN_KINASE_DOM"/>
    <property type="match status" value="1"/>
</dbReference>
<dbReference type="PROSITE" id="PS00108">
    <property type="entry name" value="PROTEIN_KINASE_ST"/>
    <property type="match status" value="1"/>
</dbReference>
<dbReference type="Gene3D" id="1.10.510.10">
    <property type="entry name" value="Transferase(Phosphotransferase) domain 1"/>
    <property type="match status" value="1"/>
</dbReference>
<feature type="domain" description="Protein kinase" evidence="9">
    <location>
        <begin position="1"/>
        <end position="214"/>
    </location>
</feature>
<keyword evidence="6" id="KW-0067">ATP-binding</keyword>
<evidence type="ECO:0000256" key="8">
    <source>
        <dbReference type="ARBA" id="ARBA00048679"/>
    </source>
</evidence>
<evidence type="ECO:0000256" key="2">
    <source>
        <dbReference type="ARBA" id="ARBA00022527"/>
    </source>
</evidence>
<dbReference type="FunFam" id="1.10.510.10:FF:001023">
    <property type="entry name" value="Os07g0541700 protein"/>
    <property type="match status" value="1"/>
</dbReference>
<dbReference type="SMART" id="SM00220">
    <property type="entry name" value="S_TKc"/>
    <property type="match status" value="1"/>
</dbReference>
<comment type="catalytic activity">
    <reaction evidence="7">
        <text>L-threonyl-[protein] + ATP = O-phospho-L-threonyl-[protein] + ADP + H(+)</text>
        <dbReference type="Rhea" id="RHEA:46608"/>
        <dbReference type="Rhea" id="RHEA-COMP:11060"/>
        <dbReference type="Rhea" id="RHEA-COMP:11605"/>
        <dbReference type="ChEBI" id="CHEBI:15378"/>
        <dbReference type="ChEBI" id="CHEBI:30013"/>
        <dbReference type="ChEBI" id="CHEBI:30616"/>
        <dbReference type="ChEBI" id="CHEBI:61977"/>
        <dbReference type="ChEBI" id="CHEBI:456216"/>
        <dbReference type="EC" id="2.7.11.1"/>
    </reaction>
</comment>